<evidence type="ECO:0000313" key="2">
    <source>
        <dbReference type="Proteomes" id="UP000177506"/>
    </source>
</evidence>
<sequence>MQQMLAALTDADRLEVYNQLKAEYGIHPMEAHLKLTSDEILSALQKMKEQNGMPWRMLRGSLADLVYGVVVLPGLNGWSDVSFNGDMPYDYLLRSDAGEEVTVQIKLQRSEAGQPLEAKKNLGKDMFVVETQRTRGGKKGEKKTRPYRFGDFDLLAVSMFPSTGRWETYMYTVAKWLLPHPSEEGCLNTFQPVAKTPNADWTDSLEQAIEWLKSGQQKTITISTGPPSQQKLDL</sequence>
<gene>
    <name evidence="1" type="ORF">BEN49_16830</name>
</gene>
<proteinExistence type="predicted"/>
<reference evidence="1 2" key="1">
    <citation type="submission" date="2016-08" db="EMBL/GenBank/DDBJ databases">
        <title>Hymenobacter coccineus sp. nov., Hymenobacter lapidarius sp. nov. and Hymenobacter glacialis sp. nov., isolated from Antarctic soil.</title>
        <authorList>
            <person name="Sedlacek I."/>
            <person name="Kralova S."/>
            <person name="Kyrova K."/>
            <person name="Maslanova I."/>
            <person name="Stankova E."/>
            <person name="Vrbovska V."/>
            <person name="Nemec M."/>
            <person name="Bartak M."/>
            <person name="Svec P."/>
            <person name="Busse H.-J."/>
            <person name="Pantucek R."/>
        </authorList>
    </citation>
    <scope>NUCLEOTIDE SEQUENCE [LARGE SCALE GENOMIC DNA]</scope>
    <source>
        <strain evidence="1 2">CCM 8649</strain>
    </source>
</reference>
<dbReference type="GO" id="GO:0003676">
    <property type="term" value="F:nucleic acid binding"/>
    <property type="evidence" value="ECO:0007669"/>
    <property type="project" value="InterPro"/>
</dbReference>
<organism evidence="1 2">
    <name type="scientific">Hymenobacter coccineus</name>
    <dbReference type="NCBI Taxonomy" id="1908235"/>
    <lineage>
        <taxon>Bacteria</taxon>
        <taxon>Pseudomonadati</taxon>
        <taxon>Bacteroidota</taxon>
        <taxon>Cytophagia</taxon>
        <taxon>Cytophagales</taxon>
        <taxon>Hymenobacteraceae</taxon>
        <taxon>Hymenobacter</taxon>
    </lineage>
</organism>
<dbReference type="AlphaFoldDB" id="A0A1G1TMV7"/>
<evidence type="ECO:0000313" key="1">
    <source>
        <dbReference type="EMBL" id="OGX92203.1"/>
    </source>
</evidence>
<dbReference type="Gene3D" id="3.40.1350.10">
    <property type="match status" value="1"/>
</dbReference>
<dbReference type="Proteomes" id="UP000177506">
    <property type="component" value="Unassembled WGS sequence"/>
</dbReference>
<name>A0A1G1TMV7_9BACT</name>
<protein>
    <submittedName>
        <fullName evidence="1">Uncharacterized protein</fullName>
    </submittedName>
</protein>
<dbReference type="InterPro" id="IPR011856">
    <property type="entry name" value="tRNA_endonuc-like_dom_sf"/>
</dbReference>
<comment type="caution">
    <text evidence="1">The sequence shown here is derived from an EMBL/GenBank/DDBJ whole genome shotgun (WGS) entry which is preliminary data.</text>
</comment>
<dbReference type="EMBL" id="MDZA01000007">
    <property type="protein sequence ID" value="OGX92203.1"/>
    <property type="molecule type" value="Genomic_DNA"/>
</dbReference>
<keyword evidence="2" id="KW-1185">Reference proteome</keyword>
<accession>A0A1G1TMV7</accession>